<accession>A0A8H7AN66</accession>
<dbReference type="OrthoDB" id="5360893at2759"/>
<dbReference type="AlphaFoldDB" id="A0A8H7AN66"/>
<organism evidence="2 3">
    <name type="scientific">Endocarpon pusillum</name>
    <dbReference type="NCBI Taxonomy" id="364733"/>
    <lineage>
        <taxon>Eukaryota</taxon>
        <taxon>Fungi</taxon>
        <taxon>Dikarya</taxon>
        <taxon>Ascomycota</taxon>
        <taxon>Pezizomycotina</taxon>
        <taxon>Eurotiomycetes</taxon>
        <taxon>Chaetothyriomycetidae</taxon>
        <taxon>Verrucariales</taxon>
        <taxon>Verrucariaceae</taxon>
        <taxon>Endocarpon</taxon>
    </lineage>
</organism>
<dbReference type="InterPro" id="IPR013022">
    <property type="entry name" value="Xyl_isomerase-like_TIM-brl"/>
</dbReference>
<dbReference type="EMBL" id="JAACFV010000022">
    <property type="protein sequence ID" value="KAF7511229.1"/>
    <property type="molecule type" value="Genomic_DNA"/>
</dbReference>
<dbReference type="Gene3D" id="3.20.20.150">
    <property type="entry name" value="Divalent-metal-dependent TIM barrel enzymes"/>
    <property type="match status" value="1"/>
</dbReference>
<protein>
    <recommendedName>
        <fullName evidence="1">Xylose isomerase-like TIM barrel domain-containing protein</fullName>
    </recommendedName>
</protein>
<proteinExistence type="predicted"/>
<dbReference type="PANTHER" id="PTHR12110">
    <property type="entry name" value="HYDROXYPYRUVATE ISOMERASE"/>
    <property type="match status" value="1"/>
</dbReference>
<reference evidence="2" key="1">
    <citation type="submission" date="2020-02" db="EMBL/GenBank/DDBJ databases">
        <authorList>
            <person name="Palmer J.M."/>
        </authorList>
    </citation>
    <scope>NUCLEOTIDE SEQUENCE</scope>
    <source>
        <strain evidence="2">EPUS1.4</strain>
        <tissue evidence="2">Thallus</tissue>
    </source>
</reference>
<name>A0A8H7AN66_9EURO</name>
<comment type="caution">
    <text evidence="2">The sequence shown here is derived from an EMBL/GenBank/DDBJ whole genome shotgun (WGS) entry which is preliminary data.</text>
</comment>
<sequence>MSTCKVPTCYASCSIGTKPEHDLPAKLKAISSAGFDAIELSMPDLLSFANSYLSKEVSNYDFPALCEAGKKVKELCEENKLKILVLQPFANFEGWSDDSPEKEDAWKRAQGWMQIMGAVGTDMLQVGSSDTPNIKSSPTELAHDLAQLADLLAPKGFRVAYENWCWATHAPTWKSVWEIVQKADRPNIGLCLDTFQTAGSEWADPTTKSGLVEGMDEEALRKDFDESLQELRDTVPKDKIYFLQISDAYRMDPPLSSEPDESGLRARGRWSHDYRPLPFDGGYLPVVEVTKAVLGTGFRGWFSTEIFDGRMQEKHGDDMVAFAKKAMKAHERLVKEAGGE</sequence>
<gene>
    <name evidence="2" type="ORF">GJ744_005126</name>
</gene>
<dbReference type="InterPro" id="IPR036237">
    <property type="entry name" value="Xyl_isomerase-like_sf"/>
</dbReference>
<evidence type="ECO:0000313" key="2">
    <source>
        <dbReference type="EMBL" id="KAF7511229.1"/>
    </source>
</evidence>
<dbReference type="SUPFAM" id="SSF51658">
    <property type="entry name" value="Xylose isomerase-like"/>
    <property type="match status" value="1"/>
</dbReference>
<evidence type="ECO:0000313" key="3">
    <source>
        <dbReference type="Proteomes" id="UP000606974"/>
    </source>
</evidence>
<evidence type="ECO:0000259" key="1">
    <source>
        <dbReference type="Pfam" id="PF01261"/>
    </source>
</evidence>
<dbReference type="PANTHER" id="PTHR12110:SF56">
    <property type="entry name" value="DEHYDRATASE, PUTATIVE (AFU_ORTHOLOGUE AFUA_6G08740)-RELATED"/>
    <property type="match status" value="1"/>
</dbReference>
<dbReference type="Proteomes" id="UP000606974">
    <property type="component" value="Unassembled WGS sequence"/>
</dbReference>
<keyword evidence="3" id="KW-1185">Reference proteome</keyword>
<feature type="domain" description="Xylose isomerase-like TIM barrel" evidence="1">
    <location>
        <begin position="28"/>
        <end position="315"/>
    </location>
</feature>
<dbReference type="Pfam" id="PF01261">
    <property type="entry name" value="AP_endonuc_2"/>
    <property type="match status" value="1"/>
</dbReference>
<dbReference type="InterPro" id="IPR050312">
    <property type="entry name" value="IolE/XylAMocC-like"/>
</dbReference>